<dbReference type="PANTHER" id="PTHR43711:SF31">
    <property type="entry name" value="HISTIDINE KINASE"/>
    <property type="match status" value="1"/>
</dbReference>
<dbReference type="AlphaFoldDB" id="A0A368V8V2"/>
<dbReference type="Gene3D" id="3.30.565.10">
    <property type="entry name" value="Histidine kinase-like ATPase, C-terminal domain"/>
    <property type="match status" value="1"/>
</dbReference>
<evidence type="ECO:0000256" key="4">
    <source>
        <dbReference type="ARBA" id="ARBA00022475"/>
    </source>
</evidence>
<dbReference type="GO" id="GO:0005524">
    <property type="term" value="F:ATP binding"/>
    <property type="evidence" value="ECO:0007669"/>
    <property type="project" value="UniProtKB-KW"/>
</dbReference>
<evidence type="ECO:0000256" key="5">
    <source>
        <dbReference type="ARBA" id="ARBA00022553"/>
    </source>
</evidence>
<accession>A0A368V8V2</accession>
<evidence type="ECO:0000256" key="9">
    <source>
        <dbReference type="ARBA" id="ARBA00022840"/>
    </source>
</evidence>
<name>A0A368V8V2_9BACT</name>
<dbReference type="SMART" id="SM00086">
    <property type="entry name" value="PAC"/>
    <property type="match status" value="2"/>
</dbReference>
<dbReference type="InterPro" id="IPR001610">
    <property type="entry name" value="PAC"/>
</dbReference>
<dbReference type="FunFam" id="3.30.565.10:FF:000023">
    <property type="entry name" value="PAS domain-containing sensor histidine kinase"/>
    <property type="match status" value="1"/>
</dbReference>
<evidence type="ECO:0000256" key="2">
    <source>
        <dbReference type="ARBA" id="ARBA00004236"/>
    </source>
</evidence>
<dbReference type="Pfam" id="PF00512">
    <property type="entry name" value="HisKA"/>
    <property type="match status" value="1"/>
</dbReference>
<feature type="domain" description="Histidine kinase" evidence="12">
    <location>
        <begin position="289"/>
        <end position="504"/>
    </location>
</feature>
<dbReference type="Gene3D" id="1.10.287.130">
    <property type="match status" value="1"/>
</dbReference>
<evidence type="ECO:0000259" key="13">
    <source>
        <dbReference type="PROSITE" id="PS50112"/>
    </source>
</evidence>
<dbReference type="InterPro" id="IPR013655">
    <property type="entry name" value="PAS_fold_3"/>
</dbReference>
<dbReference type="InterPro" id="IPR000014">
    <property type="entry name" value="PAS"/>
</dbReference>
<evidence type="ECO:0000256" key="3">
    <source>
        <dbReference type="ARBA" id="ARBA00012438"/>
    </source>
</evidence>
<dbReference type="SUPFAM" id="SSF47384">
    <property type="entry name" value="Homodimeric domain of signal transducing histidine kinase"/>
    <property type="match status" value="1"/>
</dbReference>
<dbReference type="Proteomes" id="UP000252733">
    <property type="component" value="Unassembled WGS sequence"/>
</dbReference>
<dbReference type="GO" id="GO:0000155">
    <property type="term" value="F:phosphorelay sensor kinase activity"/>
    <property type="evidence" value="ECO:0007669"/>
    <property type="project" value="InterPro"/>
</dbReference>
<dbReference type="InterPro" id="IPR004358">
    <property type="entry name" value="Sig_transdc_His_kin-like_C"/>
</dbReference>
<dbReference type="SMART" id="SM00387">
    <property type="entry name" value="HATPase_c"/>
    <property type="match status" value="1"/>
</dbReference>
<dbReference type="PROSITE" id="PS50112">
    <property type="entry name" value="PAS"/>
    <property type="match status" value="1"/>
</dbReference>
<comment type="subcellular location">
    <subcellularLocation>
        <location evidence="2">Cell membrane</location>
    </subcellularLocation>
</comment>
<dbReference type="SMART" id="SM00388">
    <property type="entry name" value="HisKA"/>
    <property type="match status" value="1"/>
</dbReference>
<evidence type="ECO:0000256" key="8">
    <source>
        <dbReference type="ARBA" id="ARBA00022777"/>
    </source>
</evidence>
<keyword evidence="9" id="KW-0067">ATP-binding</keyword>
<dbReference type="InterPro" id="IPR003661">
    <property type="entry name" value="HisK_dim/P_dom"/>
</dbReference>
<dbReference type="NCBIfam" id="TIGR00229">
    <property type="entry name" value="sensory_box"/>
    <property type="match status" value="2"/>
</dbReference>
<evidence type="ECO:0000313" key="15">
    <source>
        <dbReference type="EMBL" id="RCW37559.1"/>
    </source>
</evidence>
<evidence type="ECO:0000259" key="14">
    <source>
        <dbReference type="PROSITE" id="PS50113"/>
    </source>
</evidence>
<sequence>MNNSNKTALIKQHKLDRFCIDNAGIGIYQISDTDGQILSVNQQACNDLGFSKEELESMTIFDLDPNFSEPQNGKWHAHRNNIRKRGTGTIETFHKRKDGSLMPVEVTITYLEFEGKTISFSFARDITKRKEAEQTLRKNEEAHRKELQQSRNYFSNLLNNLPGMAFRCRNSRSWPMEFVNDGAENITGYDKSNFIEGKVTYGALIHPEDREKVWNTIQNAIKKGENYHLEYRISTRTGTEKWVWEQGSIAGSSESEDILEGFITDITEQKKLEQKLKENDRLKTAFLQNISHEIRTPLNAILGFSELIKHPGLKDSERAEYVEIIQSGGEKLLSILNNVLELSRIETGSVSMQPSIVPVNKLFKNLHALFSNQAGEKNLELLLNIPQTETTITSDYTKLDQILTNLINNAIKYTEKGLVEFGFEKREHELLFFVKDTGPGISKEQQEKVFERFYRSDDPKLLKHDGAGLGLSICMGFIKILKGRMWLESELGNGASFYFSLPLF</sequence>
<feature type="domain" description="PAS" evidence="13">
    <location>
        <begin position="150"/>
        <end position="224"/>
    </location>
</feature>
<dbReference type="PRINTS" id="PR00344">
    <property type="entry name" value="BCTRLSENSOR"/>
</dbReference>
<dbReference type="Pfam" id="PF02518">
    <property type="entry name" value="HATPase_c"/>
    <property type="match status" value="1"/>
</dbReference>
<dbReference type="InterPro" id="IPR035965">
    <property type="entry name" value="PAS-like_dom_sf"/>
</dbReference>
<dbReference type="PROSITE" id="PS50113">
    <property type="entry name" value="PAC"/>
    <property type="match status" value="2"/>
</dbReference>
<keyword evidence="7" id="KW-0547">Nucleotide-binding</keyword>
<dbReference type="InterPro" id="IPR036097">
    <property type="entry name" value="HisK_dim/P_sf"/>
</dbReference>
<dbReference type="SUPFAM" id="SSF55874">
    <property type="entry name" value="ATPase domain of HSP90 chaperone/DNA topoisomerase II/histidine kinase"/>
    <property type="match status" value="1"/>
</dbReference>
<dbReference type="EMBL" id="QPIZ01000005">
    <property type="protein sequence ID" value="RCW37559.1"/>
    <property type="molecule type" value="Genomic_DNA"/>
</dbReference>
<dbReference type="SUPFAM" id="SSF55785">
    <property type="entry name" value="PYP-like sensor domain (PAS domain)"/>
    <property type="match status" value="2"/>
</dbReference>
<dbReference type="CDD" id="cd00130">
    <property type="entry name" value="PAS"/>
    <property type="match status" value="2"/>
</dbReference>
<dbReference type="PROSITE" id="PS50109">
    <property type="entry name" value="HIS_KIN"/>
    <property type="match status" value="1"/>
</dbReference>
<dbReference type="RefSeq" id="WP_114436605.1">
    <property type="nucleotide sequence ID" value="NZ_QPIZ01000005.1"/>
</dbReference>
<evidence type="ECO:0000259" key="12">
    <source>
        <dbReference type="PROSITE" id="PS50109"/>
    </source>
</evidence>
<evidence type="ECO:0000256" key="10">
    <source>
        <dbReference type="ARBA" id="ARBA00023012"/>
    </source>
</evidence>
<keyword evidence="16" id="KW-1185">Reference proteome</keyword>
<organism evidence="15 16">
    <name type="scientific">Marinilabilia salmonicolor</name>
    <dbReference type="NCBI Taxonomy" id="989"/>
    <lineage>
        <taxon>Bacteria</taxon>
        <taxon>Pseudomonadati</taxon>
        <taxon>Bacteroidota</taxon>
        <taxon>Bacteroidia</taxon>
        <taxon>Marinilabiliales</taxon>
        <taxon>Marinilabiliaceae</taxon>
        <taxon>Marinilabilia</taxon>
    </lineage>
</organism>
<proteinExistence type="predicted"/>
<dbReference type="GO" id="GO:0005886">
    <property type="term" value="C:plasma membrane"/>
    <property type="evidence" value="ECO:0007669"/>
    <property type="project" value="UniProtKB-SubCell"/>
</dbReference>
<keyword evidence="11" id="KW-0472">Membrane</keyword>
<feature type="domain" description="PAC" evidence="14">
    <location>
        <begin position="227"/>
        <end position="278"/>
    </location>
</feature>
<dbReference type="Pfam" id="PF08447">
    <property type="entry name" value="PAS_3"/>
    <property type="match status" value="1"/>
</dbReference>
<dbReference type="InterPro" id="IPR036890">
    <property type="entry name" value="HATPase_C_sf"/>
</dbReference>
<evidence type="ECO:0000256" key="7">
    <source>
        <dbReference type="ARBA" id="ARBA00022741"/>
    </source>
</evidence>
<evidence type="ECO:0000256" key="1">
    <source>
        <dbReference type="ARBA" id="ARBA00000085"/>
    </source>
</evidence>
<dbReference type="Gene3D" id="3.30.450.20">
    <property type="entry name" value="PAS domain"/>
    <property type="match status" value="2"/>
</dbReference>
<dbReference type="InterPro" id="IPR005467">
    <property type="entry name" value="His_kinase_dom"/>
</dbReference>
<dbReference type="InterPro" id="IPR050736">
    <property type="entry name" value="Sensor_HK_Regulatory"/>
</dbReference>
<comment type="caution">
    <text evidence="15">The sequence shown here is derived from an EMBL/GenBank/DDBJ whole genome shotgun (WGS) entry which is preliminary data.</text>
</comment>
<feature type="domain" description="PAC" evidence="14">
    <location>
        <begin position="88"/>
        <end position="138"/>
    </location>
</feature>
<dbReference type="PANTHER" id="PTHR43711">
    <property type="entry name" value="TWO-COMPONENT HISTIDINE KINASE"/>
    <property type="match status" value="1"/>
</dbReference>
<dbReference type="InterPro" id="IPR000700">
    <property type="entry name" value="PAS-assoc_C"/>
</dbReference>
<keyword evidence="5" id="KW-0597">Phosphoprotein</keyword>
<protein>
    <recommendedName>
        <fullName evidence="3">histidine kinase</fullName>
        <ecNumber evidence="3">2.7.13.3</ecNumber>
    </recommendedName>
</protein>
<evidence type="ECO:0000256" key="6">
    <source>
        <dbReference type="ARBA" id="ARBA00022679"/>
    </source>
</evidence>
<gene>
    <name evidence="15" type="ORF">DFO77_10567</name>
</gene>
<keyword evidence="4" id="KW-1003">Cell membrane</keyword>
<dbReference type="InterPro" id="IPR003594">
    <property type="entry name" value="HATPase_dom"/>
</dbReference>
<dbReference type="SMART" id="SM00091">
    <property type="entry name" value="PAS"/>
    <property type="match status" value="2"/>
</dbReference>
<dbReference type="EC" id="2.7.13.3" evidence="3"/>
<keyword evidence="8" id="KW-0418">Kinase</keyword>
<dbReference type="Pfam" id="PF13426">
    <property type="entry name" value="PAS_9"/>
    <property type="match status" value="1"/>
</dbReference>
<keyword evidence="6" id="KW-0808">Transferase</keyword>
<evidence type="ECO:0000256" key="11">
    <source>
        <dbReference type="ARBA" id="ARBA00023136"/>
    </source>
</evidence>
<dbReference type="CDD" id="cd00082">
    <property type="entry name" value="HisKA"/>
    <property type="match status" value="1"/>
</dbReference>
<keyword evidence="10" id="KW-0902">Two-component regulatory system</keyword>
<comment type="catalytic activity">
    <reaction evidence="1">
        <text>ATP + protein L-histidine = ADP + protein N-phospho-L-histidine.</text>
        <dbReference type="EC" id="2.7.13.3"/>
    </reaction>
</comment>
<evidence type="ECO:0000313" key="16">
    <source>
        <dbReference type="Proteomes" id="UP000252733"/>
    </source>
</evidence>
<reference evidence="15 16" key="1">
    <citation type="submission" date="2018-07" db="EMBL/GenBank/DDBJ databases">
        <title>Freshwater and sediment microbial communities from various areas in North America, analyzing microbe dynamics in response to fracking.</title>
        <authorList>
            <person name="Lamendella R."/>
        </authorList>
    </citation>
    <scope>NUCLEOTIDE SEQUENCE [LARGE SCALE GENOMIC DNA]</scope>
    <source>
        <strain evidence="15 16">160A</strain>
    </source>
</reference>